<dbReference type="RefSeq" id="WP_165114879.1">
    <property type="nucleotide sequence ID" value="NZ_JAAKZG010000002.1"/>
</dbReference>
<keyword evidence="1" id="KW-0812">Transmembrane</keyword>
<dbReference type="SUPFAM" id="SSF103481">
    <property type="entry name" value="Multidrug resistance efflux transporter EmrE"/>
    <property type="match status" value="2"/>
</dbReference>
<feature type="transmembrane region" description="Helical" evidence="1">
    <location>
        <begin position="164"/>
        <end position="183"/>
    </location>
</feature>
<dbReference type="EMBL" id="JAAKZG010000002">
    <property type="protein sequence ID" value="NGN40340.1"/>
    <property type="molecule type" value="Genomic_DNA"/>
</dbReference>
<dbReference type="Proteomes" id="UP000481252">
    <property type="component" value="Unassembled WGS sequence"/>
</dbReference>
<dbReference type="PANTHER" id="PTHR22911:SF135">
    <property type="entry name" value="BLR4310 PROTEIN"/>
    <property type="match status" value="1"/>
</dbReference>
<feature type="transmembrane region" description="Helical" evidence="1">
    <location>
        <begin position="248"/>
        <end position="269"/>
    </location>
</feature>
<keyword evidence="4" id="KW-1185">Reference proteome</keyword>
<dbReference type="InterPro" id="IPR037185">
    <property type="entry name" value="EmrE-like"/>
</dbReference>
<dbReference type="GO" id="GO:0016020">
    <property type="term" value="C:membrane"/>
    <property type="evidence" value="ECO:0007669"/>
    <property type="project" value="InterPro"/>
</dbReference>
<feature type="transmembrane region" description="Helical" evidence="1">
    <location>
        <begin position="138"/>
        <end position="158"/>
    </location>
</feature>
<proteinExistence type="predicted"/>
<evidence type="ECO:0000313" key="3">
    <source>
        <dbReference type="EMBL" id="NGN40340.1"/>
    </source>
</evidence>
<gene>
    <name evidence="3" type="ORF">G6N74_04625</name>
</gene>
<dbReference type="AlphaFoldDB" id="A0A7C9R520"/>
<sequence length="315" mass="33682">MTETAVSHAGSHISRREERIGMLLVFLSALMWSFGGAIARFIEVDDSWTVVFWRSFWAAVFLLGFMAWRDGLRGTLKLFRSMGLPGLAVALCFAVASTSFVVALAYTTVANILLMQAGVPLFAALIGWLVFRERVSGPTWIAIAAVICGVAIMVSESFNGQVSPIGDGLALLIAMVFSIATVITRRFAHVRMTPATCLGTILAGIFAATQVEAFVVSPRDMGFLFAFGALNLGLGLAFFATGARLVPAAIAALLGCFEPILGPIWVWLIHGEVPSARTIVGGAVVFTALLVHIGLEFRRQSRPVRPGVTGMPSPH</sequence>
<dbReference type="PANTHER" id="PTHR22911">
    <property type="entry name" value="ACYL-MALONYL CONDENSING ENZYME-RELATED"/>
    <property type="match status" value="1"/>
</dbReference>
<feature type="domain" description="EamA" evidence="2">
    <location>
        <begin position="165"/>
        <end position="291"/>
    </location>
</feature>
<dbReference type="InterPro" id="IPR000620">
    <property type="entry name" value="EamA_dom"/>
</dbReference>
<evidence type="ECO:0000259" key="2">
    <source>
        <dbReference type="Pfam" id="PF00892"/>
    </source>
</evidence>
<feature type="transmembrane region" description="Helical" evidence="1">
    <location>
        <begin position="87"/>
        <end position="106"/>
    </location>
</feature>
<name>A0A7C9R520_9HYPH</name>
<dbReference type="Gene3D" id="1.10.3730.20">
    <property type="match status" value="1"/>
</dbReference>
<dbReference type="Pfam" id="PF00892">
    <property type="entry name" value="EamA"/>
    <property type="match status" value="2"/>
</dbReference>
<keyword evidence="1" id="KW-0472">Membrane</keyword>
<feature type="transmembrane region" description="Helical" evidence="1">
    <location>
        <begin position="48"/>
        <end position="67"/>
    </location>
</feature>
<feature type="transmembrane region" description="Helical" evidence="1">
    <location>
        <begin position="112"/>
        <end position="131"/>
    </location>
</feature>
<evidence type="ECO:0000313" key="4">
    <source>
        <dbReference type="Proteomes" id="UP000481252"/>
    </source>
</evidence>
<feature type="transmembrane region" description="Helical" evidence="1">
    <location>
        <begin position="275"/>
        <end position="295"/>
    </location>
</feature>
<evidence type="ECO:0000256" key="1">
    <source>
        <dbReference type="SAM" id="Phobius"/>
    </source>
</evidence>
<feature type="transmembrane region" description="Helical" evidence="1">
    <location>
        <begin position="195"/>
        <end position="216"/>
    </location>
</feature>
<accession>A0A7C9R520</accession>
<reference evidence="3 4" key="1">
    <citation type="submission" date="2020-02" db="EMBL/GenBank/DDBJ databases">
        <title>Genome sequence of the type strain CGMCC 1.15528 of Mesorhizobium zhangyense.</title>
        <authorList>
            <person name="Gao J."/>
            <person name="Sun J."/>
        </authorList>
    </citation>
    <scope>NUCLEOTIDE SEQUENCE [LARGE SCALE GENOMIC DNA]</scope>
    <source>
        <strain evidence="3 4">CGMCC 1.15528</strain>
    </source>
</reference>
<feature type="transmembrane region" description="Helical" evidence="1">
    <location>
        <begin position="222"/>
        <end position="241"/>
    </location>
</feature>
<keyword evidence="1" id="KW-1133">Transmembrane helix</keyword>
<protein>
    <submittedName>
        <fullName evidence="3">DMT family transporter</fullName>
    </submittedName>
</protein>
<feature type="transmembrane region" description="Helical" evidence="1">
    <location>
        <begin position="20"/>
        <end position="42"/>
    </location>
</feature>
<feature type="domain" description="EamA" evidence="2">
    <location>
        <begin position="20"/>
        <end position="154"/>
    </location>
</feature>
<comment type="caution">
    <text evidence="3">The sequence shown here is derived from an EMBL/GenBank/DDBJ whole genome shotgun (WGS) entry which is preliminary data.</text>
</comment>
<organism evidence="3 4">
    <name type="scientific">Mesorhizobium zhangyense</name>
    <dbReference type="NCBI Taxonomy" id="1776730"/>
    <lineage>
        <taxon>Bacteria</taxon>
        <taxon>Pseudomonadati</taxon>
        <taxon>Pseudomonadota</taxon>
        <taxon>Alphaproteobacteria</taxon>
        <taxon>Hyphomicrobiales</taxon>
        <taxon>Phyllobacteriaceae</taxon>
        <taxon>Mesorhizobium</taxon>
    </lineage>
</organism>